<feature type="compositionally biased region" description="Polar residues" evidence="1">
    <location>
        <begin position="144"/>
        <end position="155"/>
    </location>
</feature>
<sequence length="231" mass="26162">MSSEAHYSLYHEFDYSTEAFPRLSAYGARCLRSAPTTPLVFIAYDPPGLPLQRSSSSTRASESLKKRLTKSVKRTASQPRTRATKTQLPLPPHLPPPQGLPLRPPPISHCRRHRPSPKSQPPRCRMRMSQSRRRHPGPGGDQSDFYQRGQSTILLTGQEDEDERPAKRRRHLSEAQQERENRGTRATAQSSKKGKQPSARREEEKVKENVEPRKVAMEPAAKRTSTGQEEP</sequence>
<keyword evidence="3" id="KW-1185">Reference proteome</keyword>
<dbReference type="Proteomes" id="UP000015241">
    <property type="component" value="Unassembled WGS sequence"/>
</dbReference>
<name>S8DVR9_FOMSC</name>
<gene>
    <name evidence="2" type="ORF">FOMPIDRAFT_1054358</name>
</gene>
<feature type="compositionally biased region" description="Basic and acidic residues" evidence="1">
    <location>
        <begin position="172"/>
        <end position="183"/>
    </location>
</feature>
<feature type="compositionally biased region" description="Basic and acidic residues" evidence="1">
    <location>
        <begin position="199"/>
        <end position="216"/>
    </location>
</feature>
<evidence type="ECO:0000313" key="2">
    <source>
        <dbReference type="EMBL" id="EPS95283.1"/>
    </source>
</evidence>
<feature type="compositionally biased region" description="Pro residues" evidence="1">
    <location>
        <begin position="89"/>
        <end position="107"/>
    </location>
</feature>
<evidence type="ECO:0000256" key="1">
    <source>
        <dbReference type="SAM" id="MobiDB-lite"/>
    </source>
</evidence>
<proteinExistence type="predicted"/>
<feature type="compositionally biased region" description="Basic residues" evidence="1">
    <location>
        <begin position="124"/>
        <end position="136"/>
    </location>
</feature>
<evidence type="ECO:0000313" key="3">
    <source>
        <dbReference type="Proteomes" id="UP000015241"/>
    </source>
</evidence>
<dbReference type="HOGENOM" id="CLU_1199849_0_0_1"/>
<reference evidence="2 3" key="1">
    <citation type="journal article" date="2012" name="Science">
        <title>The Paleozoic origin of enzymatic lignin decomposition reconstructed from 31 fungal genomes.</title>
        <authorList>
            <person name="Floudas D."/>
            <person name="Binder M."/>
            <person name="Riley R."/>
            <person name="Barry K."/>
            <person name="Blanchette R.A."/>
            <person name="Henrissat B."/>
            <person name="Martinez A.T."/>
            <person name="Otillar R."/>
            <person name="Spatafora J.W."/>
            <person name="Yadav J.S."/>
            <person name="Aerts A."/>
            <person name="Benoit I."/>
            <person name="Boyd A."/>
            <person name="Carlson A."/>
            <person name="Copeland A."/>
            <person name="Coutinho P.M."/>
            <person name="de Vries R.P."/>
            <person name="Ferreira P."/>
            <person name="Findley K."/>
            <person name="Foster B."/>
            <person name="Gaskell J."/>
            <person name="Glotzer D."/>
            <person name="Gorecki P."/>
            <person name="Heitman J."/>
            <person name="Hesse C."/>
            <person name="Hori C."/>
            <person name="Igarashi K."/>
            <person name="Jurgens J.A."/>
            <person name="Kallen N."/>
            <person name="Kersten P."/>
            <person name="Kohler A."/>
            <person name="Kuees U."/>
            <person name="Kumar T.K.A."/>
            <person name="Kuo A."/>
            <person name="LaButti K."/>
            <person name="Larrondo L.F."/>
            <person name="Lindquist E."/>
            <person name="Ling A."/>
            <person name="Lombard V."/>
            <person name="Lucas S."/>
            <person name="Lundell T."/>
            <person name="Martin R."/>
            <person name="McLaughlin D.J."/>
            <person name="Morgenstern I."/>
            <person name="Morin E."/>
            <person name="Murat C."/>
            <person name="Nagy L.G."/>
            <person name="Nolan M."/>
            <person name="Ohm R.A."/>
            <person name="Patyshakuliyeva A."/>
            <person name="Rokas A."/>
            <person name="Ruiz-Duenas F.J."/>
            <person name="Sabat G."/>
            <person name="Salamov A."/>
            <person name="Samejima M."/>
            <person name="Schmutz J."/>
            <person name="Slot J.C."/>
            <person name="St John F."/>
            <person name="Stenlid J."/>
            <person name="Sun H."/>
            <person name="Sun S."/>
            <person name="Syed K."/>
            <person name="Tsang A."/>
            <person name="Wiebenga A."/>
            <person name="Young D."/>
            <person name="Pisabarro A."/>
            <person name="Eastwood D.C."/>
            <person name="Martin F."/>
            <person name="Cullen D."/>
            <person name="Grigoriev I.V."/>
            <person name="Hibbett D.S."/>
        </authorList>
    </citation>
    <scope>NUCLEOTIDE SEQUENCE</scope>
    <source>
        <strain evidence="3">FP-58527</strain>
    </source>
</reference>
<accession>S8DVR9</accession>
<dbReference type="AlphaFoldDB" id="S8DVR9"/>
<organism evidence="2 3">
    <name type="scientific">Fomitopsis schrenkii</name>
    <name type="common">Brown rot fungus</name>
    <dbReference type="NCBI Taxonomy" id="2126942"/>
    <lineage>
        <taxon>Eukaryota</taxon>
        <taxon>Fungi</taxon>
        <taxon>Dikarya</taxon>
        <taxon>Basidiomycota</taxon>
        <taxon>Agaricomycotina</taxon>
        <taxon>Agaricomycetes</taxon>
        <taxon>Polyporales</taxon>
        <taxon>Fomitopsis</taxon>
    </lineage>
</organism>
<dbReference type="InParanoid" id="S8DVR9"/>
<feature type="compositionally biased region" description="Polar residues" evidence="1">
    <location>
        <begin position="74"/>
        <end position="87"/>
    </location>
</feature>
<feature type="region of interest" description="Disordered" evidence="1">
    <location>
        <begin position="48"/>
        <end position="231"/>
    </location>
</feature>
<dbReference type="EMBL" id="KE504211">
    <property type="protein sequence ID" value="EPS95283.1"/>
    <property type="molecule type" value="Genomic_DNA"/>
</dbReference>
<protein>
    <submittedName>
        <fullName evidence="2">Uncharacterized protein</fullName>
    </submittedName>
</protein>